<dbReference type="GO" id="GO:0043828">
    <property type="term" value="F:tRNA 2-selenouridine synthase activity"/>
    <property type="evidence" value="ECO:0007669"/>
    <property type="project" value="UniProtKB-EC"/>
</dbReference>
<keyword evidence="1 2" id="KW-0711">Selenium</keyword>
<dbReference type="Gene3D" id="3.40.250.10">
    <property type="entry name" value="Rhodanese-like domain"/>
    <property type="match status" value="1"/>
</dbReference>
<dbReference type="InterPro" id="IPR001763">
    <property type="entry name" value="Rhodanese-like_dom"/>
</dbReference>
<dbReference type="InterPro" id="IPR017582">
    <property type="entry name" value="SelU"/>
</dbReference>
<keyword evidence="2" id="KW-0808">Transferase</keyword>
<evidence type="ECO:0000313" key="4">
    <source>
        <dbReference type="EMBL" id="SDK14340.1"/>
    </source>
</evidence>
<evidence type="ECO:0000256" key="2">
    <source>
        <dbReference type="HAMAP-Rule" id="MF_01622"/>
    </source>
</evidence>
<dbReference type="PANTHER" id="PTHR30401:SF0">
    <property type="entry name" value="TRNA 2-SELENOURIDINE SYNTHASE"/>
    <property type="match status" value="1"/>
</dbReference>
<dbReference type="EC" id="2.9.1.3" evidence="2"/>
<reference evidence="5" key="1">
    <citation type="submission" date="2016-10" db="EMBL/GenBank/DDBJ databases">
        <authorList>
            <person name="Varghese N."/>
            <person name="Submissions S."/>
        </authorList>
    </citation>
    <scope>NUCLEOTIDE SEQUENCE [LARGE SCALE GENOMIC DNA]</scope>
    <source>
        <strain evidence="5">DSM 23317</strain>
    </source>
</reference>
<feature type="active site" description="S-selanylcysteine intermediate" evidence="2">
    <location>
        <position position="96"/>
    </location>
</feature>
<sequence>MATVSADHYRDILLSDRPLIDLRSPVEFAKGAFPNSINLPLMTDQERAAVGTCYKKQGQMAAIELGHKLVQGKVKAQRQQAWSEFLERHPDAYLYCFRGGLRSQLSQEWIAETGHQRPYIEGGYKAMRSFLMAQTDTITEQAPMWIIGGMTGCGKTDFLKCRQDMVDLEGLANHRGSSFGRQITEQPVQIDFENALAVALMKHQQQHQQLVLEDESRLIGRVSLPLEMHERMQAAPLVLLEVSQHDRIERILKDYVTDMASAFIGRDGEELGYTNFQGHLLGALDRIQKRLGDQKYRQLRGIMEHALQRQPSGDLDGHRQWIDTLLQEYYDPMYRHQLEKRRQRVVFQGNHQDVHQWLDHKAGTQ</sequence>
<dbReference type="OrthoDB" id="9808735at2"/>
<dbReference type="Pfam" id="PF00581">
    <property type="entry name" value="Rhodanese"/>
    <property type="match status" value="1"/>
</dbReference>
<accession>A0A1G8ZJM8</accession>
<comment type="catalytic activity">
    <reaction evidence="2">
        <text>5-methylaminomethyl-S-(2E)-geranyl-thiouridine(34) in tRNA + selenophosphate + H(+) = 5-methylaminomethyl-2-(Se-phospho)selenouridine(34) in tRNA + (2E)-thiogeraniol</text>
        <dbReference type="Rhea" id="RHEA:60172"/>
        <dbReference type="Rhea" id="RHEA-COMP:14654"/>
        <dbReference type="Rhea" id="RHEA-COMP:15523"/>
        <dbReference type="ChEBI" id="CHEBI:15378"/>
        <dbReference type="ChEBI" id="CHEBI:16144"/>
        <dbReference type="ChEBI" id="CHEBI:140632"/>
        <dbReference type="ChEBI" id="CHEBI:143702"/>
        <dbReference type="ChEBI" id="CHEBI:143703"/>
    </reaction>
</comment>
<dbReference type="NCBIfam" id="TIGR03167">
    <property type="entry name" value="tRNA_sel_U_synt"/>
    <property type="match status" value="1"/>
</dbReference>
<evidence type="ECO:0000259" key="3">
    <source>
        <dbReference type="PROSITE" id="PS50206"/>
    </source>
</evidence>
<dbReference type="Pfam" id="PF26341">
    <property type="entry name" value="AAA_SelU"/>
    <property type="match status" value="1"/>
</dbReference>
<proteinExistence type="inferred from homology"/>
<dbReference type="PANTHER" id="PTHR30401">
    <property type="entry name" value="TRNA 2-SELENOURIDINE SYNTHASE"/>
    <property type="match status" value="1"/>
</dbReference>
<comment type="catalytic activity">
    <reaction evidence="2">
        <text>5-methylaminomethyl-2-(Se-phospho)selenouridine(34) in tRNA + H2O = 5-methylaminomethyl-2-selenouridine(34) in tRNA + phosphate</text>
        <dbReference type="Rhea" id="RHEA:60176"/>
        <dbReference type="Rhea" id="RHEA-COMP:10196"/>
        <dbReference type="Rhea" id="RHEA-COMP:15523"/>
        <dbReference type="ChEBI" id="CHEBI:15377"/>
        <dbReference type="ChEBI" id="CHEBI:43474"/>
        <dbReference type="ChEBI" id="CHEBI:82743"/>
        <dbReference type="ChEBI" id="CHEBI:143702"/>
    </reaction>
</comment>
<comment type="similarity">
    <text evidence="2">Belongs to the SelU family.</text>
</comment>
<name>A0A1G8ZJM8_9GAMM</name>
<comment type="function">
    <text evidence="2">Involved in the post-transcriptional modification of the uridine at the wobble position (U34) of tRNA(Lys), tRNA(Glu) and tRNA(Gln). Catalyzes the conversion of 2-thiouridine (S2U-RNA) to 2-selenouridine (Se2U-RNA). Acts in a two-step process involving geranylation of 2-thiouridine (S2U) to S-geranyl-2-thiouridine (geS2U) and subsequent selenation of the latter derivative to 2-selenouridine (Se2U) in the tRNA chain.</text>
</comment>
<dbReference type="PROSITE" id="PS50206">
    <property type="entry name" value="RHODANESE_3"/>
    <property type="match status" value="1"/>
</dbReference>
<dbReference type="GO" id="GO:0016765">
    <property type="term" value="F:transferase activity, transferring alkyl or aryl (other than methyl) groups"/>
    <property type="evidence" value="ECO:0007669"/>
    <property type="project" value="UniProtKB-UniRule"/>
</dbReference>
<comment type="catalytic activity">
    <reaction evidence="2">
        <text>5-methylaminomethyl-2-thiouridine(34) in tRNA + selenophosphate + (2E)-geranyl diphosphate + H2O + H(+) = 5-methylaminomethyl-2-selenouridine(34) in tRNA + (2E)-thiogeraniol + phosphate + diphosphate</text>
        <dbReference type="Rhea" id="RHEA:42716"/>
        <dbReference type="Rhea" id="RHEA-COMP:10195"/>
        <dbReference type="Rhea" id="RHEA-COMP:10196"/>
        <dbReference type="ChEBI" id="CHEBI:15377"/>
        <dbReference type="ChEBI" id="CHEBI:15378"/>
        <dbReference type="ChEBI" id="CHEBI:16144"/>
        <dbReference type="ChEBI" id="CHEBI:33019"/>
        <dbReference type="ChEBI" id="CHEBI:43474"/>
        <dbReference type="ChEBI" id="CHEBI:58057"/>
        <dbReference type="ChEBI" id="CHEBI:74455"/>
        <dbReference type="ChEBI" id="CHEBI:82743"/>
        <dbReference type="ChEBI" id="CHEBI:143703"/>
        <dbReference type="EC" id="2.9.1.3"/>
    </reaction>
</comment>
<dbReference type="RefSeq" id="WP_090367732.1">
    <property type="nucleotide sequence ID" value="NZ_FNEM01000020.1"/>
</dbReference>
<dbReference type="SUPFAM" id="SSF52821">
    <property type="entry name" value="Rhodanese/Cell cycle control phosphatase"/>
    <property type="match status" value="1"/>
</dbReference>
<dbReference type="InterPro" id="IPR058840">
    <property type="entry name" value="AAA_SelU"/>
</dbReference>
<comment type="subunit">
    <text evidence="2">Monomer.</text>
</comment>
<dbReference type="InterPro" id="IPR036873">
    <property type="entry name" value="Rhodanese-like_dom_sf"/>
</dbReference>
<dbReference type="SMART" id="SM00450">
    <property type="entry name" value="RHOD"/>
    <property type="match status" value="1"/>
</dbReference>
<dbReference type="EMBL" id="FNEM01000020">
    <property type="protein sequence ID" value="SDK14340.1"/>
    <property type="molecule type" value="Genomic_DNA"/>
</dbReference>
<dbReference type="GO" id="GO:0002098">
    <property type="term" value="P:tRNA wobble uridine modification"/>
    <property type="evidence" value="ECO:0007669"/>
    <property type="project" value="UniProtKB-UniRule"/>
</dbReference>
<dbReference type="AlphaFoldDB" id="A0A1G8ZJM8"/>
<dbReference type="Proteomes" id="UP000199527">
    <property type="component" value="Unassembled WGS sequence"/>
</dbReference>
<evidence type="ECO:0000256" key="1">
    <source>
        <dbReference type="ARBA" id="ARBA00023266"/>
    </source>
</evidence>
<organism evidence="4 5">
    <name type="scientific">Ferrimonas sediminum</name>
    <dbReference type="NCBI Taxonomy" id="718193"/>
    <lineage>
        <taxon>Bacteria</taxon>
        <taxon>Pseudomonadati</taxon>
        <taxon>Pseudomonadota</taxon>
        <taxon>Gammaproteobacteria</taxon>
        <taxon>Alteromonadales</taxon>
        <taxon>Ferrimonadaceae</taxon>
        <taxon>Ferrimonas</taxon>
    </lineage>
</organism>
<dbReference type="CDD" id="cd01520">
    <property type="entry name" value="RHOD_YbbB"/>
    <property type="match status" value="1"/>
</dbReference>
<dbReference type="NCBIfam" id="NF008750">
    <property type="entry name" value="PRK11784.1-2"/>
    <property type="match status" value="1"/>
</dbReference>
<protein>
    <recommendedName>
        <fullName evidence="2">tRNA 2-selenouridine synthase</fullName>
        <ecNumber evidence="2">2.9.1.3</ecNumber>
    </recommendedName>
</protein>
<dbReference type="NCBIfam" id="NF008751">
    <property type="entry name" value="PRK11784.1-3"/>
    <property type="match status" value="1"/>
</dbReference>
<keyword evidence="5" id="KW-1185">Reference proteome</keyword>
<gene>
    <name evidence="2" type="primary">selU</name>
    <name evidence="4" type="ORF">SAMN04488540_1208</name>
</gene>
<feature type="domain" description="Rhodanese" evidence="3">
    <location>
        <begin position="13"/>
        <end position="136"/>
    </location>
</feature>
<evidence type="ECO:0000313" key="5">
    <source>
        <dbReference type="Proteomes" id="UP000199527"/>
    </source>
</evidence>
<dbReference type="HAMAP" id="MF_01622">
    <property type="entry name" value="tRNA_sel_U_synth"/>
    <property type="match status" value="1"/>
</dbReference>
<comment type="catalytic activity">
    <reaction evidence="2">
        <text>5-methylaminomethyl-2-thiouridine(34) in tRNA + (2E)-geranyl diphosphate = 5-methylaminomethyl-S-(2E)-geranyl-thiouridine(34) in tRNA + diphosphate</text>
        <dbReference type="Rhea" id="RHEA:14085"/>
        <dbReference type="Rhea" id="RHEA-COMP:10195"/>
        <dbReference type="Rhea" id="RHEA-COMP:14654"/>
        <dbReference type="ChEBI" id="CHEBI:33019"/>
        <dbReference type="ChEBI" id="CHEBI:58057"/>
        <dbReference type="ChEBI" id="CHEBI:74455"/>
        <dbReference type="ChEBI" id="CHEBI:140632"/>
    </reaction>
</comment>